<dbReference type="AlphaFoldDB" id="A0AAV0UWS6"/>
<sequence>MTSSAPDANAGSPRSPQRLTLEEKVWFDRRRNDIKYCSSVGGALGAAVATAVITFGPFPRRVQFFAIAGGVVIGGGAGYLYGDSRALERVKDLSASSNLRKQYQHIEMEKKAAKTSK</sequence>
<evidence type="ECO:0000313" key="3">
    <source>
        <dbReference type="Proteomes" id="UP001162031"/>
    </source>
</evidence>
<reference evidence="2" key="1">
    <citation type="submission" date="2022-12" db="EMBL/GenBank/DDBJ databases">
        <authorList>
            <person name="Webb A."/>
        </authorList>
    </citation>
    <scope>NUCLEOTIDE SEQUENCE</scope>
    <source>
        <strain evidence="2">Hp1</strain>
    </source>
</reference>
<evidence type="ECO:0000313" key="2">
    <source>
        <dbReference type="EMBL" id="CAI5739879.1"/>
    </source>
</evidence>
<keyword evidence="1" id="KW-1133">Transmembrane helix</keyword>
<keyword evidence="1" id="KW-0812">Transmembrane</keyword>
<keyword evidence="1" id="KW-0472">Membrane</keyword>
<evidence type="ECO:0000256" key="1">
    <source>
        <dbReference type="SAM" id="Phobius"/>
    </source>
</evidence>
<keyword evidence="3" id="KW-1185">Reference proteome</keyword>
<gene>
    <name evidence="2" type="ORF">HBR001_LOCUS7973</name>
</gene>
<proteinExistence type="predicted"/>
<protein>
    <submittedName>
        <fullName evidence="2">Uncharacterized protein</fullName>
    </submittedName>
</protein>
<organism evidence="2 3">
    <name type="scientific">Hyaloperonospora brassicae</name>
    <name type="common">Brassica downy mildew</name>
    <name type="synonym">Peronospora brassicae</name>
    <dbReference type="NCBI Taxonomy" id="162125"/>
    <lineage>
        <taxon>Eukaryota</taxon>
        <taxon>Sar</taxon>
        <taxon>Stramenopiles</taxon>
        <taxon>Oomycota</taxon>
        <taxon>Peronosporomycetes</taxon>
        <taxon>Peronosporales</taxon>
        <taxon>Peronosporaceae</taxon>
        <taxon>Hyaloperonospora</taxon>
    </lineage>
</organism>
<feature type="transmembrane region" description="Helical" evidence="1">
    <location>
        <begin position="36"/>
        <end position="56"/>
    </location>
</feature>
<comment type="caution">
    <text evidence="2">The sequence shown here is derived from an EMBL/GenBank/DDBJ whole genome shotgun (WGS) entry which is preliminary data.</text>
</comment>
<dbReference type="Proteomes" id="UP001162031">
    <property type="component" value="Unassembled WGS sequence"/>
</dbReference>
<dbReference type="EMBL" id="CANTFL010001432">
    <property type="protein sequence ID" value="CAI5739879.1"/>
    <property type="molecule type" value="Genomic_DNA"/>
</dbReference>
<feature type="transmembrane region" description="Helical" evidence="1">
    <location>
        <begin position="62"/>
        <end position="81"/>
    </location>
</feature>
<accession>A0AAV0UWS6</accession>
<name>A0AAV0UWS6_HYABA</name>